<proteinExistence type="predicted"/>
<protein>
    <submittedName>
        <fullName evidence="1">Uncharacterized protein</fullName>
    </submittedName>
</protein>
<dbReference type="EMBL" id="CP038908">
    <property type="protein sequence ID" value="QGO04961.1"/>
    <property type="molecule type" value="Genomic_DNA"/>
</dbReference>
<dbReference type="CDD" id="cd02619">
    <property type="entry name" value="Peptidase_C1"/>
    <property type="match status" value="1"/>
</dbReference>
<organism evidence="1 2">
    <name type="scientific">Piscirickettsia salmonis</name>
    <dbReference type="NCBI Taxonomy" id="1238"/>
    <lineage>
        <taxon>Bacteria</taxon>
        <taxon>Pseudomonadati</taxon>
        <taxon>Pseudomonadota</taxon>
        <taxon>Gammaproteobacteria</taxon>
        <taxon>Thiotrichales</taxon>
        <taxon>Piscirickettsiaceae</taxon>
        <taxon>Piscirickettsia</taxon>
    </lineage>
</organism>
<evidence type="ECO:0000313" key="1">
    <source>
        <dbReference type="EMBL" id="QGO04961.1"/>
    </source>
</evidence>
<gene>
    <name evidence="1" type="ORF">Psal009_00841</name>
</gene>
<dbReference type="InterPro" id="IPR038765">
    <property type="entry name" value="Papain-like_cys_pep_sf"/>
</dbReference>
<sequence length="370" mass="40329">MFKKKNIHLLLISSLSLTIASVHAETLLVTIPGSGGPMMRGAHASFSTMMPQQITLMKVNLSPEQKAEKVSKISKALKSTQQTPNFNMPAIGHSTQKQLDMAGVPVHNQGSHGSCATFANAGAVDAYFGLTSAYNQMSELCNLELGKYINNPDAMGGWEGSWGTKVLGQITTYGFMSRDQQSQMIDGAYVCGGLLHYPTYNAKETGSDMTPEVFQQFSDKRFTDKDWRKIPIYGSFTLSMVKRALNLGHRVTLGSLLAVVPKGSTKGRPGDLVIGGSYNGAPDDAWVMIPEVKEFVEQESSGGHEMIITGYNDNACAEITFGVGSGKQQCGLLTLRNSWGENAGDHGNYYMTYDFFKVMVMEVQEIGRKQ</sequence>
<reference evidence="1 2" key="1">
    <citation type="submission" date="2019-04" db="EMBL/GenBank/DDBJ databases">
        <title>Complete genome sequencing of Piscirickettsia salmonis strain Psal-009.</title>
        <authorList>
            <person name="Schober I."/>
            <person name="Bunk B."/>
            <person name="Sproer C."/>
            <person name="Carril G.P."/>
            <person name="Riedel T."/>
            <person name="Flores-Herrera P.A."/>
            <person name="Nourdin-Galindo G."/>
            <person name="Marshall S.H."/>
            <person name="Overmann J."/>
        </authorList>
    </citation>
    <scope>NUCLEOTIDE SEQUENCE [LARGE SCALE GENOMIC DNA]</scope>
    <source>
        <strain evidence="1 2">Psal-009</strain>
    </source>
</reference>
<dbReference type="AlphaFoldDB" id="A0A9Q5YIX2"/>
<dbReference type="RefSeq" id="WP_016211662.1">
    <property type="nucleotide sequence ID" value="NZ_CP012413.1"/>
</dbReference>
<dbReference type="Gene3D" id="3.90.70.10">
    <property type="entry name" value="Cysteine proteinases"/>
    <property type="match status" value="1"/>
</dbReference>
<keyword evidence="2" id="KW-1185">Reference proteome</keyword>
<dbReference type="Proteomes" id="UP000422232">
    <property type="component" value="Chromosome"/>
</dbReference>
<dbReference type="GeneID" id="66742005"/>
<dbReference type="SUPFAM" id="SSF54001">
    <property type="entry name" value="Cysteine proteinases"/>
    <property type="match status" value="1"/>
</dbReference>
<accession>A0A9Q5YIX2</accession>
<evidence type="ECO:0000313" key="2">
    <source>
        <dbReference type="Proteomes" id="UP000422232"/>
    </source>
</evidence>
<name>A0A9Q5YIX2_PISSA</name>